<evidence type="ECO:0000256" key="1">
    <source>
        <dbReference type="ARBA" id="ARBA00023015"/>
    </source>
</evidence>
<dbReference type="PROSITE" id="PS50995">
    <property type="entry name" value="HTH_MARR_2"/>
    <property type="match status" value="1"/>
</dbReference>
<dbReference type="PANTHER" id="PTHR33164:SF64">
    <property type="entry name" value="TRANSCRIPTIONAL REGULATOR SLYA"/>
    <property type="match status" value="1"/>
</dbReference>
<evidence type="ECO:0000256" key="3">
    <source>
        <dbReference type="ARBA" id="ARBA00023163"/>
    </source>
</evidence>
<keyword evidence="3" id="KW-0804">Transcription</keyword>
<dbReference type="InterPro" id="IPR000835">
    <property type="entry name" value="HTH_MarR-typ"/>
</dbReference>
<dbReference type="InterPro" id="IPR036388">
    <property type="entry name" value="WH-like_DNA-bd_sf"/>
</dbReference>
<dbReference type="RefSeq" id="WP_081266589.1">
    <property type="nucleotide sequence ID" value="NZ_LVHG01000027.1"/>
</dbReference>
<comment type="caution">
    <text evidence="5">The sequence shown here is derived from an EMBL/GenBank/DDBJ whole genome shotgun (WGS) entry which is preliminary data.</text>
</comment>
<feature type="domain" description="HTH marR-type" evidence="4">
    <location>
        <begin position="32"/>
        <end position="165"/>
    </location>
</feature>
<dbReference type="GO" id="GO:0003677">
    <property type="term" value="F:DNA binding"/>
    <property type="evidence" value="ECO:0007669"/>
    <property type="project" value="UniProtKB-KW"/>
</dbReference>
<keyword evidence="2" id="KW-0238">DNA-binding</keyword>
<dbReference type="InterPro" id="IPR023187">
    <property type="entry name" value="Tscrpt_reg_MarR-type_CS"/>
</dbReference>
<protein>
    <submittedName>
        <fullName evidence="5">MarR family transcriptional regulator</fullName>
    </submittedName>
</protein>
<evidence type="ECO:0000256" key="2">
    <source>
        <dbReference type="ARBA" id="ARBA00023125"/>
    </source>
</evidence>
<dbReference type="PROSITE" id="PS01117">
    <property type="entry name" value="HTH_MARR_1"/>
    <property type="match status" value="1"/>
</dbReference>
<dbReference type="PANTHER" id="PTHR33164">
    <property type="entry name" value="TRANSCRIPTIONAL REGULATOR, MARR FAMILY"/>
    <property type="match status" value="1"/>
</dbReference>
<gene>
    <name evidence="5" type="ORF">A3K87_09495</name>
</gene>
<dbReference type="InterPro" id="IPR039422">
    <property type="entry name" value="MarR/SlyA-like"/>
</dbReference>
<dbReference type="Proteomes" id="UP000077852">
    <property type="component" value="Unassembled WGS sequence"/>
</dbReference>
<dbReference type="Gene3D" id="1.10.10.10">
    <property type="entry name" value="Winged helix-like DNA-binding domain superfamily/Winged helix DNA-binding domain"/>
    <property type="match status" value="1"/>
</dbReference>
<proteinExistence type="predicted"/>
<evidence type="ECO:0000313" key="6">
    <source>
        <dbReference type="Proteomes" id="UP000077852"/>
    </source>
</evidence>
<dbReference type="GO" id="GO:0006950">
    <property type="term" value="P:response to stress"/>
    <property type="evidence" value="ECO:0007669"/>
    <property type="project" value="TreeGrafter"/>
</dbReference>
<dbReference type="SUPFAM" id="SSF46785">
    <property type="entry name" value="Winged helix' DNA-binding domain"/>
    <property type="match status" value="1"/>
</dbReference>
<reference evidence="5 6" key="1">
    <citation type="submission" date="2016-03" db="EMBL/GenBank/DDBJ databases">
        <title>Genome sequence of Variovorax paradoxus KB5.</title>
        <authorList>
            <person name="Jeong H."/>
            <person name="Hong C.E."/>
            <person name="Jo S.H."/>
            <person name="Park J.M."/>
        </authorList>
    </citation>
    <scope>NUCLEOTIDE SEQUENCE [LARGE SCALE GENOMIC DNA]</scope>
    <source>
        <strain evidence="5 6">KB5</strain>
    </source>
</reference>
<dbReference type="EMBL" id="LVHG01000027">
    <property type="protein sequence ID" value="OAK66172.1"/>
    <property type="molecule type" value="Genomic_DNA"/>
</dbReference>
<sequence>MSDANTPEAVPASADAERRPPVFYRAETYLTEDSIGYLMRRIVTAVGQAVETRMCEPGGPTYPQWVPLYKLHVGAATTVAELARACELDTGAMTRLLDRLEAKGLCRRVRSLEDRRVVNIELTDEGRAAAKEVPYVLSRVQNEHLAGFTTEEWEQLKGYLRRILDNAQALAARGDKND</sequence>
<keyword evidence="1" id="KW-0805">Transcription regulation</keyword>
<accession>A0AA91DRH4</accession>
<dbReference type="PRINTS" id="PR00598">
    <property type="entry name" value="HTHMARR"/>
</dbReference>
<name>A0AA91DRH4_VARPD</name>
<dbReference type="SMART" id="SM00347">
    <property type="entry name" value="HTH_MARR"/>
    <property type="match status" value="1"/>
</dbReference>
<dbReference type="InterPro" id="IPR036390">
    <property type="entry name" value="WH_DNA-bd_sf"/>
</dbReference>
<dbReference type="GO" id="GO:0003700">
    <property type="term" value="F:DNA-binding transcription factor activity"/>
    <property type="evidence" value="ECO:0007669"/>
    <property type="project" value="InterPro"/>
</dbReference>
<evidence type="ECO:0000259" key="4">
    <source>
        <dbReference type="PROSITE" id="PS50995"/>
    </source>
</evidence>
<organism evidence="5 6">
    <name type="scientific">Variovorax paradoxus</name>
    <dbReference type="NCBI Taxonomy" id="34073"/>
    <lineage>
        <taxon>Bacteria</taxon>
        <taxon>Pseudomonadati</taxon>
        <taxon>Pseudomonadota</taxon>
        <taxon>Betaproteobacteria</taxon>
        <taxon>Burkholderiales</taxon>
        <taxon>Comamonadaceae</taxon>
        <taxon>Variovorax</taxon>
    </lineage>
</organism>
<dbReference type="Pfam" id="PF01047">
    <property type="entry name" value="MarR"/>
    <property type="match status" value="1"/>
</dbReference>
<evidence type="ECO:0000313" key="5">
    <source>
        <dbReference type="EMBL" id="OAK66172.1"/>
    </source>
</evidence>
<dbReference type="AlphaFoldDB" id="A0AA91DRH4"/>